<geneLocation type="plasmid" evidence="1">
    <name>unnamed1</name>
</geneLocation>
<comment type="caution">
    <text evidence="1">The sequence shown here is derived from an EMBL/GenBank/DDBJ whole genome shotgun (WGS) entry which is preliminary data.</text>
</comment>
<protein>
    <recommendedName>
        <fullName evidence="3">DUF1127 domain-containing protein</fullName>
    </recommendedName>
</protein>
<keyword evidence="2" id="KW-1185">Reference proteome</keyword>
<name>A0ABT1ML02_9RHOB</name>
<dbReference type="RefSeq" id="WP_255327942.1">
    <property type="nucleotide sequence ID" value="NZ_JAKZEU010000001.1"/>
</dbReference>
<evidence type="ECO:0000313" key="2">
    <source>
        <dbReference type="Proteomes" id="UP001203945"/>
    </source>
</evidence>
<keyword evidence="1" id="KW-0614">Plasmid</keyword>
<proteinExistence type="predicted"/>
<reference evidence="1 2" key="1">
    <citation type="submission" date="2022-03" db="EMBL/GenBank/DDBJ databases">
        <authorList>
            <person name="He Y."/>
        </authorList>
    </citation>
    <scope>NUCLEOTIDE SEQUENCE [LARGE SCALE GENOMIC DNA]</scope>
    <source>
        <strain evidence="1 2">TK19116</strain>
        <plasmid evidence="1">unnamed1</plasmid>
    </source>
</reference>
<organism evidence="1 2">
    <name type="scientific">Paracoccus albicereus</name>
    <dbReference type="NCBI Taxonomy" id="2922394"/>
    <lineage>
        <taxon>Bacteria</taxon>
        <taxon>Pseudomonadati</taxon>
        <taxon>Pseudomonadota</taxon>
        <taxon>Alphaproteobacteria</taxon>
        <taxon>Rhodobacterales</taxon>
        <taxon>Paracoccaceae</taxon>
        <taxon>Paracoccus</taxon>
    </lineage>
</organism>
<evidence type="ECO:0008006" key="3">
    <source>
        <dbReference type="Google" id="ProtNLM"/>
    </source>
</evidence>
<dbReference type="EMBL" id="JAKZEU010000001">
    <property type="protein sequence ID" value="MCQ0968977.1"/>
    <property type="molecule type" value="Genomic_DNA"/>
</dbReference>
<evidence type="ECO:0000313" key="1">
    <source>
        <dbReference type="EMBL" id="MCQ0968977.1"/>
    </source>
</evidence>
<accession>A0ABT1ML02</accession>
<sequence length="74" mass="8320">MAQTATFTQSLSTQSVLRTLGMPFRALWTLMVLLAEANPRMKALERLSRTSDEALAEQGKTRESEIRRIMGLHA</sequence>
<gene>
    <name evidence="1" type="ORF">MLD63_00825</name>
</gene>
<dbReference type="Proteomes" id="UP001203945">
    <property type="component" value="Unassembled WGS sequence"/>
</dbReference>